<feature type="region of interest" description="Disordered" evidence="1">
    <location>
        <begin position="1"/>
        <end position="21"/>
    </location>
</feature>
<feature type="transmembrane region" description="Helical" evidence="2">
    <location>
        <begin position="59"/>
        <end position="88"/>
    </location>
</feature>
<organism evidence="3 4">
    <name type="scientific">Halogranum salarium B-1</name>
    <dbReference type="NCBI Taxonomy" id="1210908"/>
    <lineage>
        <taxon>Archaea</taxon>
        <taxon>Methanobacteriati</taxon>
        <taxon>Methanobacteriota</taxon>
        <taxon>Stenosarchaea group</taxon>
        <taxon>Halobacteria</taxon>
        <taxon>Halobacteriales</taxon>
        <taxon>Haloferacaceae</taxon>
    </lineage>
</organism>
<dbReference type="EMBL" id="ALJD01000009">
    <property type="protein sequence ID" value="EJN58265.1"/>
    <property type="molecule type" value="Genomic_DNA"/>
</dbReference>
<evidence type="ECO:0000313" key="3">
    <source>
        <dbReference type="EMBL" id="EJN58265.1"/>
    </source>
</evidence>
<keyword evidence="2" id="KW-0812">Transmembrane</keyword>
<proteinExistence type="predicted"/>
<name>J2ZC65_9EURY</name>
<keyword evidence="2" id="KW-0472">Membrane</keyword>
<feature type="transmembrane region" description="Helical" evidence="2">
    <location>
        <begin position="29"/>
        <end position="53"/>
    </location>
</feature>
<dbReference type="AlphaFoldDB" id="J2ZC65"/>
<sequence>MTTNRSQKNRQRVGKLPAPDRPRFDRRHVVTALVTLLTSLLVLTAVVVVGWLFVTTPLWVVAAFVALAGLPFVLTYVAVQFAGFLVAVGER</sequence>
<keyword evidence="2" id="KW-1133">Transmembrane helix</keyword>
<comment type="caution">
    <text evidence="3">The sequence shown here is derived from an EMBL/GenBank/DDBJ whole genome shotgun (WGS) entry which is preliminary data.</text>
</comment>
<protein>
    <submittedName>
        <fullName evidence="3">Uncharacterized protein</fullName>
    </submittedName>
</protein>
<evidence type="ECO:0000256" key="2">
    <source>
        <dbReference type="SAM" id="Phobius"/>
    </source>
</evidence>
<reference evidence="3 4" key="1">
    <citation type="journal article" date="2012" name="J. Bacteriol.">
        <title>Draft Genome Sequence of the Extremely Halophilic Archaeon Halogranum salarium B-1T.</title>
        <authorList>
            <person name="Kim K.K."/>
            <person name="Lee K.C."/>
            <person name="Lee J.S."/>
        </authorList>
    </citation>
    <scope>NUCLEOTIDE SEQUENCE [LARGE SCALE GENOMIC DNA]</scope>
    <source>
        <strain evidence="3 4">B-1</strain>
    </source>
</reference>
<evidence type="ECO:0000313" key="4">
    <source>
        <dbReference type="Proteomes" id="UP000007813"/>
    </source>
</evidence>
<accession>J2ZC65</accession>
<dbReference type="Proteomes" id="UP000007813">
    <property type="component" value="Unassembled WGS sequence"/>
</dbReference>
<evidence type="ECO:0000256" key="1">
    <source>
        <dbReference type="SAM" id="MobiDB-lite"/>
    </source>
</evidence>
<gene>
    <name evidence="3" type="ORF">HSB1_36820</name>
</gene>